<dbReference type="PANTHER" id="PTHR24119">
    <property type="entry name" value="ACYL-COA-BINDING DOMAIN-CONTAINING PROTEIN 6"/>
    <property type="match status" value="1"/>
</dbReference>
<name>A0AAD4DCC7_9FUNG</name>
<sequence>MLKDRFNSAVAHMNSRKDLKLPNATKLALYADYKLATEGLCTQPRPSLLEFEKSAKWKAWKETGDTYTLELSSSTTTTTTNATSTTDSEDADTAEFNVSTKAMVNYIQKVEEGQWGWVFDPTSNVDVSSIAAKLSTGDHDLDELQAYLGVDKDEISAEELLARPYVPHENTQFDPSTMTAAGISTMAMPTEEEGEDALEAAKSGSVEVLEKALAANPNLVNLKDDMASHLHPHSTLGMTMLHWACDRGSLRKVKLLVETYKVDVNALDDEGSTPLHYACLSGWPELAAYLQSLPAVDQTIKDNSGMTAAEYLD</sequence>
<dbReference type="EMBL" id="JAAAIL010000629">
    <property type="protein sequence ID" value="KAG0274255.1"/>
    <property type="molecule type" value="Genomic_DNA"/>
</dbReference>
<dbReference type="InterPro" id="IPR036770">
    <property type="entry name" value="Ankyrin_rpt-contain_sf"/>
</dbReference>
<dbReference type="AlphaFoldDB" id="A0AAD4DCC7"/>
<evidence type="ECO:0000313" key="7">
    <source>
        <dbReference type="Proteomes" id="UP001194580"/>
    </source>
</evidence>
<feature type="compositionally biased region" description="Low complexity" evidence="4">
    <location>
        <begin position="72"/>
        <end position="86"/>
    </location>
</feature>
<evidence type="ECO:0000256" key="1">
    <source>
        <dbReference type="ARBA" id="ARBA00022737"/>
    </source>
</evidence>
<dbReference type="SUPFAM" id="SSF48403">
    <property type="entry name" value="Ankyrin repeat"/>
    <property type="match status" value="1"/>
</dbReference>
<dbReference type="Gene3D" id="1.25.40.20">
    <property type="entry name" value="Ankyrin repeat-containing domain"/>
    <property type="match status" value="1"/>
</dbReference>
<dbReference type="InterPro" id="IPR014352">
    <property type="entry name" value="FERM/acyl-CoA-bd_prot_sf"/>
</dbReference>
<keyword evidence="3" id="KW-0446">Lipid-binding</keyword>
<accession>A0AAD4DCC7</accession>
<keyword evidence="2" id="KW-0040">ANK repeat</keyword>
<dbReference type="Pfam" id="PF12796">
    <property type="entry name" value="Ank_2"/>
    <property type="match status" value="1"/>
</dbReference>
<dbReference type="PANTHER" id="PTHR24119:SF0">
    <property type="entry name" value="ACYL-COA-BINDING DOMAIN-CONTAINING PROTEIN 6"/>
    <property type="match status" value="1"/>
</dbReference>
<proteinExistence type="predicted"/>
<reference evidence="6" key="1">
    <citation type="journal article" date="2020" name="Fungal Divers.">
        <title>Resolving the Mortierellaceae phylogeny through synthesis of multi-gene phylogenetics and phylogenomics.</title>
        <authorList>
            <person name="Vandepol N."/>
            <person name="Liber J."/>
            <person name="Desiro A."/>
            <person name="Na H."/>
            <person name="Kennedy M."/>
            <person name="Barry K."/>
            <person name="Grigoriev I.V."/>
            <person name="Miller A.N."/>
            <person name="O'Donnell K."/>
            <person name="Stajich J.E."/>
            <person name="Bonito G."/>
        </authorList>
    </citation>
    <scope>NUCLEOTIDE SEQUENCE</scope>
    <source>
        <strain evidence="6">NRRL 28262</strain>
    </source>
</reference>
<dbReference type="Proteomes" id="UP001194580">
    <property type="component" value="Unassembled WGS sequence"/>
</dbReference>
<dbReference type="SUPFAM" id="SSF47027">
    <property type="entry name" value="Acyl-CoA binding protein"/>
    <property type="match status" value="1"/>
</dbReference>
<protein>
    <recommendedName>
        <fullName evidence="5">ACB domain-containing protein</fullName>
    </recommendedName>
</protein>
<dbReference type="InterPro" id="IPR035984">
    <property type="entry name" value="Acyl-CoA-binding_sf"/>
</dbReference>
<keyword evidence="7" id="KW-1185">Reference proteome</keyword>
<dbReference type="PROSITE" id="PS51228">
    <property type="entry name" value="ACB_2"/>
    <property type="match status" value="1"/>
</dbReference>
<dbReference type="Pfam" id="PF00887">
    <property type="entry name" value="ACBP"/>
    <property type="match status" value="1"/>
</dbReference>
<evidence type="ECO:0000256" key="3">
    <source>
        <dbReference type="ARBA" id="ARBA00023121"/>
    </source>
</evidence>
<evidence type="ECO:0000313" key="6">
    <source>
        <dbReference type="EMBL" id="KAG0274255.1"/>
    </source>
</evidence>
<evidence type="ECO:0000259" key="5">
    <source>
        <dbReference type="PROSITE" id="PS51228"/>
    </source>
</evidence>
<organism evidence="6 7">
    <name type="scientific">Linnemannia exigua</name>
    <dbReference type="NCBI Taxonomy" id="604196"/>
    <lineage>
        <taxon>Eukaryota</taxon>
        <taxon>Fungi</taxon>
        <taxon>Fungi incertae sedis</taxon>
        <taxon>Mucoromycota</taxon>
        <taxon>Mortierellomycotina</taxon>
        <taxon>Mortierellomycetes</taxon>
        <taxon>Mortierellales</taxon>
        <taxon>Mortierellaceae</taxon>
        <taxon>Linnemannia</taxon>
    </lineage>
</organism>
<dbReference type="GO" id="GO:0000062">
    <property type="term" value="F:fatty-acyl-CoA binding"/>
    <property type="evidence" value="ECO:0007669"/>
    <property type="project" value="InterPro"/>
</dbReference>
<evidence type="ECO:0000256" key="4">
    <source>
        <dbReference type="SAM" id="MobiDB-lite"/>
    </source>
</evidence>
<gene>
    <name evidence="6" type="ORF">BGZ95_009955</name>
</gene>
<keyword evidence="1" id="KW-0677">Repeat</keyword>
<feature type="domain" description="ACB" evidence="5">
    <location>
        <begin position="2"/>
        <end position="119"/>
    </location>
</feature>
<feature type="region of interest" description="Disordered" evidence="4">
    <location>
        <begin position="72"/>
        <end position="91"/>
    </location>
</feature>
<comment type="caution">
    <text evidence="6">The sequence shown here is derived from an EMBL/GenBank/DDBJ whole genome shotgun (WGS) entry which is preliminary data.</text>
</comment>
<evidence type="ECO:0000256" key="2">
    <source>
        <dbReference type="ARBA" id="ARBA00023043"/>
    </source>
</evidence>
<dbReference type="Gene3D" id="1.20.80.10">
    <property type="match status" value="1"/>
</dbReference>
<dbReference type="SMART" id="SM00248">
    <property type="entry name" value="ANK"/>
    <property type="match status" value="2"/>
</dbReference>
<dbReference type="InterPro" id="IPR000582">
    <property type="entry name" value="Acyl-CoA-binding_protein"/>
</dbReference>
<dbReference type="InterPro" id="IPR002110">
    <property type="entry name" value="Ankyrin_rpt"/>
</dbReference>